<evidence type="ECO:0000313" key="16">
    <source>
        <dbReference type="EMBL" id="MDW4823910.1"/>
    </source>
</evidence>
<evidence type="ECO:0000256" key="9">
    <source>
        <dbReference type="ARBA" id="ARBA00049529"/>
    </source>
</evidence>
<evidence type="ECO:0000256" key="8">
    <source>
        <dbReference type="ARBA" id="ARBA00035676"/>
    </source>
</evidence>
<organism evidence="15 17">
    <name type="scientific">Shewanella fidelis</name>
    <dbReference type="NCBI Taxonomy" id="173509"/>
    <lineage>
        <taxon>Bacteria</taxon>
        <taxon>Pseudomonadati</taxon>
        <taxon>Pseudomonadota</taxon>
        <taxon>Gammaproteobacteria</taxon>
        <taxon>Alteromonadales</taxon>
        <taxon>Shewanellaceae</taxon>
        <taxon>Shewanella</taxon>
    </lineage>
</organism>
<evidence type="ECO:0000256" key="5">
    <source>
        <dbReference type="ARBA" id="ARBA00022909"/>
    </source>
</evidence>
<dbReference type="AlphaFoldDB" id="A0AAW8NMQ8"/>
<dbReference type="InterPro" id="IPR018300">
    <property type="entry name" value="Aminotrans_IV_CS"/>
</dbReference>
<dbReference type="PANTHER" id="PTHR42743:SF2">
    <property type="entry name" value="AMINODEOXYCHORISMATE LYASE"/>
    <property type="match status" value="1"/>
</dbReference>
<dbReference type="InterPro" id="IPR001544">
    <property type="entry name" value="Aminotrans_IV"/>
</dbReference>
<dbReference type="RefSeq" id="WP_310654552.1">
    <property type="nucleotide sequence ID" value="NZ_JAPMLA010000001.1"/>
</dbReference>
<dbReference type="Pfam" id="PF01063">
    <property type="entry name" value="Aminotran_4"/>
    <property type="match status" value="1"/>
</dbReference>
<dbReference type="Proteomes" id="UP001271263">
    <property type="component" value="Unassembled WGS sequence"/>
</dbReference>
<dbReference type="Gene3D" id="3.20.10.10">
    <property type="entry name" value="D-amino Acid Aminotransferase, subunit A, domain 2"/>
    <property type="match status" value="1"/>
</dbReference>
<dbReference type="SUPFAM" id="SSF56752">
    <property type="entry name" value="D-aminoacid aminotransferase-like PLP-dependent enzymes"/>
    <property type="match status" value="1"/>
</dbReference>
<keyword evidence="18" id="KW-1185">Reference proteome</keyword>
<evidence type="ECO:0000256" key="7">
    <source>
        <dbReference type="ARBA" id="ARBA00035633"/>
    </source>
</evidence>
<dbReference type="PROSITE" id="PS00770">
    <property type="entry name" value="AA_TRANSFER_CLASS_4"/>
    <property type="match status" value="1"/>
</dbReference>
<dbReference type="InterPro" id="IPR050571">
    <property type="entry name" value="Class-IV_PLP-Dep_Aminotrnsfr"/>
</dbReference>
<evidence type="ECO:0000256" key="13">
    <source>
        <dbReference type="RuleBase" id="RU004106"/>
    </source>
</evidence>
<dbReference type="CDD" id="cd01559">
    <property type="entry name" value="ADCL_like"/>
    <property type="match status" value="1"/>
</dbReference>
<evidence type="ECO:0000256" key="14">
    <source>
        <dbReference type="RuleBase" id="RU004516"/>
    </source>
</evidence>
<protein>
    <recommendedName>
        <fullName evidence="11 12">Aminodeoxychorismate lyase</fullName>
        <ecNumber evidence="8 12">4.1.3.38</ecNumber>
    </recommendedName>
</protein>
<dbReference type="GO" id="GO:0005829">
    <property type="term" value="C:cytosol"/>
    <property type="evidence" value="ECO:0007669"/>
    <property type="project" value="TreeGrafter"/>
</dbReference>
<dbReference type="InterPro" id="IPR043131">
    <property type="entry name" value="BCAT-like_N"/>
</dbReference>
<accession>A0AAW8NMQ8</accession>
<dbReference type="InterPro" id="IPR036038">
    <property type="entry name" value="Aminotransferase-like"/>
</dbReference>
<evidence type="ECO:0000256" key="12">
    <source>
        <dbReference type="NCBIfam" id="TIGR03461"/>
    </source>
</evidence>
<evidence type="ECO:0000256" key="6">
    <source>
        <dbReference type="ARBA" id="ARBA00023239"/>
    </source>
</evidence>
<comment type="function">
    <text evidence="10">Involved in the biosynthesis of p-aminobenzoate (PABA), a precursor of tetrahydrofolate. Converts 4-amino-4-deoxychorismate into 4-aminobenzoate (PABA) and pyruvate.</text>
</comment>
<evidence type="ECO:0000313" key="17">
    <source>
        <dbReference type="Proteomes" id="UP001259340"/>
    </source>
</evidence>
<comment type="subunit">
    <text evidence="3">Homodimer.</text>
</comment>
<evidence type="ECO:0000256" key="3">
    <source>
        <dbReference type="ARBA" id="ARBA00011738"/>
    </source>
</evidence>
<proteinExistence type="inferred from homology"/>
<evidence type="ECO:0000256" key="2">
    <source>
        <dbReference type="ARBA" id="ARBA00009320"/>
    </source>
</evidence>
<dbReference type="GO" id="GO:0030170">
    <property type="term" value="F:pyridoxal phosphate binding"/>
    <property type="evidence" value="ECO:0007669"/>
    <property type="project" value="InterPro"/>
</dbReference>
<evidence type="ECO:0000256" key="10">
    <source>
        <dbReference type="ARBA" id="ARBA00054027"/>
    </source>
</evidence>
<dbReference type="PANTHER" id="PTHR42743">
    <property type="entry name" value="AMINO-ACID AMINOTRANSFERASE"/>
    <property type="match status" value="1"/>
</dbReference>
<dbReference type="EMBL" id="JAPMLE010000001">
    <property type="protein sequence ID" value="MDR8523655.1"/>
    <property type="molecule type" value="Genomic_DNA"/>
</dbReference>
<dbReference type="EMBL" id="JAPMLD010000002">
    <property type="protein sequence ID" value="MDW4823910.1"/>
    <property type="molecule type" value="Genomic_DNA"/>
</dbReference>
<dbReference type="EC" id="4.1.3.38" evidence="8 12"/>
<reference evidence="16 18" key="1">
    <citation type="journal article" date="2022" name="bioRxiv">
        <title>Prophages regulate Shewanella fidelis 3313 motility and biofilm formation: implications for gut colonization dynamics in Ciona robusta.</title>
        <authorList>
            <person name="Natarajan O."/>
            <person name="Gibboney S.L."/>
            <person name="Young M.N."/>
            <person name="Lim S.J."/>
            <person name="Pluta N."/>
            <person name="Atkinson C.G."/>
            <person name="Leigh B.A."/>
            <person name="Liberti A."/>
            <person name="Kees E.D."/>
            <person name="Breitbart M."/>
            <person name="Gralnick J.A."/>
            <person name="Dishaw L.J."/>
        </authorList>
    </citation>
    <scope>NUCLEOTIDE SEQUENCE [LARGE SCALE GENOMIC DNA]</scope>
    <source>
        <strain evidence="16 18">JG4066</strain>
    </source>
</reference>
<comment type="caution">
    <text evidence="15">The sequence shown here is derived from an EMBL/GenBank/DDBJ whole genome shotgun (WGS) entry which is preliminary data.</text>
</comment>
<gene>
    <name evidence="15" type="primary">pabC</name>
    <name evidence="15" type="ORF">OS133_08130</name>
    <name evidence="16" type="ORF">OS134_07585</name>
</gene>
<dbReference type="FunFam" id="3.20.10.10:FF:000002">
    <property type="entry name" value="D-alanine aminotransferase"/>
    <property type="match status" value="1"/>
</dbReference>
<evidence type="ECO:0000256" key="11">
    <source>
        <dbReference type="ARBA" id="ARBA00069174"/>
    </source>
</evidence>
<comment type="catalytic activity">
    <reaction evidence="9">
        <text>4-amino-4-deoxychorismate = 4-aminobenzoate + pyruvate + H(+)</text>
        <dbReference type="Rhea" id="RHEA:16201"/>
        <dbReference type="ChEBI" id="CHEBI:15361"/>
        <dbReference type="ChEBI" id="CHEBI:15378"/>
        <dbReference type="ChEBI" id="CHEBI:17836"/>
        <dbReference type="ChEBI" id="CHEBI:58406"/>
        <dbReference type="EC" id="4.1.3.38"/>
    </reaction>
</comment>
<sequence>MSQVWVNGQPDVNVNPLDRGLTYGDGLFATMRVSQGKILFLAAHLDRLTQGAFRLGINWLPSNALKLQLSSLAQANPNACIKLLITRGAGGRGYGVDFSRDNLALSPQKHVSSVSCEASSHLPKVCEIVSVSAVPAQYAIWQQQGICLALSDIKLGKQAKLAGIKHCNRLEQVLIKSASLPKGAQDWLVLDCDDNIVESSMANLFFVIDKTIMTPRISFAGVAGMMREQVIYQLLNLGYKVEVSDLHYDMLNKAQHVFLTNSLFGLIDVLAIGNRQFSRTPLTSTVREQLSLTL</sequence>
<reference evidence="15" key="2">
    <citation type="submission" date="2022-11" db="EMBL/GenBank/DDBJ databases">
        <title>Prophages regulate Shewanella fidelis motility and biofilm formation: implications for gut colonization dynamics in Ciona robusta.</title>
        <authorList>
            <person name="Natarajan O."/>
            <person name="Gibboney S.L."/>
            <person name="Young M.N."/>
            <person name="Lim S.J."/>
            <person name="Pluta N."/>
            <person name="Atkinson C.G.F."/>
            <person name="Leigh B.A."/>
            <person name="Liberti A."/>
            <person name="Kees E."/>
            <person name="Breitbart M."/>
            <person name="Gralnick J."/>
            <person name="Dishaw L.J."/>
        </authorList>
    </citation>
    <scope>NUCLEOTIDE SEQUENCE</scope>
    <source>
        <strain evidence="15">3313</strain>
    </source>
</reference>
<dbReference type="Proteomes" id="UP001259340">
    <property type="component" value="Unassembled WGS sequence"/>
</dbReference>
<dbReference type="NCBIfam" id="TIGR03461">
    <property type="entry name" value="pabC_Proteo"/>
    <property type="match status" value="1"/>
</dbReference>
<evidence type="ECO:0000256" key="1">
    <source>
        <dbReference type="ARBA" id="ARBA00001933"/>
    </source>
</evidence>
<keyword evidence="4 14" id="KW-0663">Pyridoxal phosphate</keyword>
<keyword evidence="5" id="KW-0289">Folate biosynthesis</keyword>
<dbReference type="GO" id="GO:0008696">
    <property type="term" value="F:4-amino-4-deoxychorismate lyase activity"/>
    <property type="evidence" value="ECO:0007669"/>
    <property type="project" value="UniProtKB-UniRule"/>
</dbReference>
<comment type="cofactor">
    <cofactor evidence="1 14">
        <name>pyridoxal 5'-phosphate</name>
        <dbReference type="ChEBI" id="CHEBI:597326"/>
    </cofactor>
</comment>
<dbReference type="GO" id="GO:0008153">
    <property type="term" value="P:4-aminobenzoate biosynthetic process"/>
    <property type="evidence" value="ECO:0007669"/>
    <property type="project" value="UniProtKB-UniRule"/>
</dbReference>
<evidence type="ECO:0000256" key="4">
    <source>
        <dbReference type="ARBA" id="ARBA00022898"/>
    </source>
</evidence>
<comment type="pathway">
    <text evidence="7">Cofactor biosynthesis; tetrahydrofolate biosynthesis; 4-aminobenzoate from chorismate: step 2/2.</text>
</comment>
<keyword evidence="6 15" id="KW-0456">Lyase</keyword>
<dbReference type="InterPro" id="IPR043132">
    <property type="entry name" value="BCAT-like_C"/>
</dbReference>
<dbReference type="InterPro" id="IPR017824">
    <property type="entry name" value="Aminodeoxychorismate_lyase_IV"/>
</dbReference>
<evidence type="ECO:0000313" key="15">
    <source>
        <dbReference type="EMBL" id="MDR8523655.1"/>
    </source>
</evidence>
<evidence type="ECO:0000313" key="18">
    <source>
        <dbReference type="Proteomes" id="UP001271263"/>
    </source>
</evidence>
<dbReference type="GO" id="GO:0046656">
    <property type="term" value="P:folic acid biosynthetic process"/>
    <property type="evidence" value="ECO:0007669"/>
    <property type="project" value="UniProtKB-KW"/>
</dbReference>
<dbReference type="Gene3D" id="3.30.470.10">
    <property type="match status" value="1"/>
</dbReference>
<comment type="similarity">
    <text evidence="2 13">Belongs to the class-IV pyridoxal-phosphate-dependent aminotransferase family.</text>
</comment>
<name>A0AAW8NMQ8_9GAMM</name>